<reference evidence="2 3" key="1">
    <citation type="submission" date="2022-04" db="EMBL/GenBank/DDBJ databases">
        <authorList>
            <person name="Huq M.A."/>
        </authorList>
    </citation>
    <scope>NUCLEOTIDE SEQUENCE [LARGE SCALE GENOMIC DNA]</scope>
    <source>
        <strain evidence="2 3">MAH-33</strain>
    </source>
</reference>
<accession>A0ABT0DY76</accession>
<protein>
    <submittedName>
        <fullName evidence="2">Extensin family protein</fullName>
    </submittedName>
</protein>
<sequence>MRQLHIILRRLLLLGALCALALIGYAYLRHRPQDLPWTDLDLAQPVGMFTGRKLAALTGDANGCRALLDRAGVSYVAMKPKGSGQCRHSDAVRLRQEDGVVSLSPASVAPSCPVAAALKLWEWQVVQPAAEQILGKPVETIQHLGSYSCRRIYGRAQGSFSEHATADAIDISGFILEGGKRISVARDWRGEGKEAIFLRAVRDGACRLFSTTLSPDYNAAHHDHLHLDQAERGKLGGRLCR</sequence>
<dbReference type="InterPro" id="IPR009683">
    <property type="entry name" value="Extensin-like_C"/>
</dbReference>
<gene>
    <name evidence="2" type="ORF">MU848_09930</name>
</gene>
<dbReference type="EMBL" id="JALKHS010000006">
    <property type="protein sequence ID" value="MCK0531897.1"/>
    <property type="molecule type" value="Genomic_DNA"/>
</dbReference>
<proteinExistence type="predicted"/>
<evidence type="ECO:0000313" key="3">
    <source>
        <dbReference type="Proteomes" id="UP001203512"/>
    </source>
</evidence>
<dbReference type="Pfam" id="PF06904">
    <property type="entry name" value="Extensin-like_C"/>
    <property type="match status" value="1"/>
</dbReference>
<dbReference type="Proteomes" id="UP001203512">
    <property type="component" value="Unassembled WGS sequence"/>
</dbReference>
<dbReference type="RefSeq" id="WP_097091314.1">
    <property type="nucleotide sequence ID" value="NZ_JALKHS010000006.1"/>
</dbReference>
<organism evidence="2 3">
    <name type="scientific">Sphingobium agri</name>
    <dbReference type="NCBI Taxonomy" id="2933566"/>
    <lineage>
        <taxon>Bacteria</taxon>
        <taxon>Pseudomonadati</taxon>
        <taxon>Pseudomonadota</taxon>
        <taxon>Alphaproteobacteria</taxon>
        <taxon>Sphingomonadales</taxon>
        <taxon>Sphingomonadaceae</taxon>
        <taxon>Sphingobium</taxon>
    </lineage>
</organism>
<comment type="caution">
    <text evidence="2">The sequence shown here is derived from an EMBL/GenBank/DDBJ whole genome shotgun (WGS) entry which is preliminary data.</text>
</comment>
<evidence type="ECO:0000259" key="1">
    <source>
        <dbReference type="Pfam" id="PF06904"/>
    </source>
</evidence>
<feature type="domain" description="Extensin-like C-terminal" evidence="1">
    <location>
        <begin position="64"/>
        <end position="241"/>
    </location>
</feature>
<name>A0ABT0DY76_9SPHN</name>
<keyword evidence="3" id="KW-1185">Reference proteome</keyword>
<evidence type="ECO:0000313" key="2">
    <source>
        <dbReference type="EMBL" id="MCK0531897.1"/>
    </source>
</evidence>